<protein>
    <submittedName>
        <fullName evidence="2">Uncharacterized protein</fullName>
    </submittedName>
</protein>
<feature type="region of interest" description="Disordered" evidence="1">
    <location>
        <begin position="64"/>
        <end position="98"/>
    </location>
</feature>
<evidence type="ECO:0000313" key="3">
    <source>
        <dbReference type="Proteomes" id="UP000255355"/>
    </source>
</evidence>
<dbReference type="EMBL" id="QQAZ01000005">
    <property type="protein sequence ID" value="RDI51026.1"/>
    <property type="molecule type" value="Genomic_DNA"/>
</dbReference>
<comment type="caution">
    <text evidence="2">The sequence shown here is derived from an EMBL/GenBank/DDBJ whole genome shotgun (WGS) entry which is preliminary data.</text>
</comment>
<feature type="compositionally biased region" description="Basic and acidic residues" evidence="1">
    <location>
        <begin position="65"/>
        <end position="75"/>
    </location>
</feature>
<keyword evidence="3" id="KW-1185">Reference proteome</keyword>
<organism evidence="2 3">
    <name type="scientific">Nocardia mexicana</name>
    <dbReference type="NCBI Taxonomy" id="279262"/>
    <lineage>
        <taxon>Bacteria</taxon>
        <taxon>Bacillati</taxon>
        <taxon>Actinomycetota</taxon>
        <taxon>Actinomycetes</taxon>
        <taxon>Mycobacteriales</taxon>
        <taxon>Nocardiaceae</taxon>
        <taxon>Nocardia</taxon>
    </lineage>
</organism>
<gene>
    <name evidence="2" type="ORF">DFR68_105503</name>
</gene>
<sequence length="120" mass="13656">MPSLAVRLHDVIATARRCDTAEEAGDLAARLDRLVREFRVGAHTGEDRVRLTRLCADAGTAVREALSRTRSDGAHRPTAQPSPPDPDHHEPATSWERLYGLPPQRARYRSRDWEFYRRTL</sequence>
<dbReference type="AlphaFoldDB" id="A0A370H4A5"/>
<reference evidence="2 3" key="1">
    <citation type="submission" date="2018-07" db="EMBL/GenBank/DDBJ databases">
        <title>Genomic Encyclopedia of Type Strains, Phase IV (KMG-IV): sequencing the most valuable type-strain genomes for metagenomic binning, comparative biology and taxonomic classification.</title>
        <authorList>
            <person name="Goeker M."/>
        </authorList>
    </citation>
    <scope>NUCLEOTIDE SEQUENCE [LARGE SCALE GENOMIC DNA]</scope>
    <source>
        <strain evidence="2 3">DSM 44952</strain>
    </source>
</reference>
<name>A0A370H4A5_9NOCA</name>
<evidence type="ECO:0000313" key="2">
    <source>
        <dbReference type="EMBL" id="RDI51026.1"/>
    </source>
</evidence>
<proteinExistence type="predicted"/>
<evidence type="ECO:0000256" key="1">
    <source>
        <dbReference type="SAM" id="MobiDB-lite"/>
    </source>
</evidence>
<dbReference type="OrthoDB" id="9973886at2"/>
<accession>A0A370H4A5</accession>
<dbReference type="RefSeq" id="WP_147288979.1">
    <property type="nucleotide sequence ID" value="NZ_QQAZ01000005.1"/>
</dbReference>
<dbReference type="Proteomes" id="UP000255355">
    <property type="component" value="Unassembled WGS sequence"/>
</dbReference>